<dbReference type="SMART" id="SM00968">
    <property type="entry name" value="SMC_hinge"/>
    <property type="match status" value="1"/>
</dbReference>
<comment type="subunit">
    <text evidence="6">Homodimer.</text>
</comment>
<dbReference type="Pfam" id="PF02463">
    <property type="entry name" value="SMC_N"/>
    <property type="match status" value="1"/>
</dbReference>
<keyword evidence="2 6" id="KW-0547">Nucleotide-binding</keyword>
<dbReference type="CDD" id="cd03278">
    <property type="entry name" value="ABC_SMC_barmotin"/>
    <property type="match status" value="2"/>
</dbReference>
<dbReference type="PANTHER" id="PTHR43977">
    <property type="entry name" value="STRUCTURAL MAINTENANCE OF CHROMOSOMES PROTEIN 3"/>
    <property type="match status" value="1"/>
</dbReference>
<keyword evidence="4 6" id="KW-0175">Coiled coil</keyword>
<evidence type="ECO:0000256" key="6">
    <source>
        <dbReference type="HAMAP-Rule" id="MF_01894"/>
    </source>
</evidence>
<dbReference type="InterPro" id="IPR010935">
    <property type="entry name" value="SMC_hinge"/>
</dbReference>
<dbReference type="Proteomes" id="UP001595715">
    <property type="component" value="Unassembled WGS sequence"/>
</dbReference>
<dbReference type="InterPro" id="IPR011890">
    <property type="entry name" value="SMC_prok"/>
</dbReference>
<evidence type="ECO:0000313" key="9">
    <source>
        <dbReference type="Proteomes" id="UP001595715"/>
    </source>
</evidence>
<dbReference type="Gene3D" id="3.30.70.1620">
    <property type="match status" value="1"/>
</dbReference>
<feature type="coiled-coil region" evidence="6">
    <location>
        <begin position="684"/>
        <end position="844"/>
    </location>
</feature>
<reference evidence="9" key="1">
    <citation type="journal article" date="2019" name="Int. J. Syst. Evol. Microbiol.">
        <title>The Global Catalogue of Microorganisms (GCM) 10K type strain sequencing project: providing services to taxonomists for standard genome sequencing and annotation.</title>
        <authorList>
            <consortium name="The Broad Institute Genomics Platform"/>
            <consortium name="The Broad Institute Genome Sequencing Center for Infectious Disease"/>
            <person name="Wu L."/>
            <person name="Ma J."/>
        </authorList>
    </citation>
    <scope>NUCLEOTIDE SEQUENCE [LARGE SCALE GENOMIC DNA]</scope>
    <source>
        <strain evidence="9">IBRC-M 10987</strain>
    </source>
</reference>
<dbReference type="Pfam" id="PF06470">
    <property type="entry name" value="SMC_hinge"/>
    <property type="match status" value="1"/>
</dbReference>
<accession>A0ABV8KC79</accession>
<dbReference type="SUPFAM" id="SSF75553">
    <property type="entry name" value="Smc hinge domain"/>
    <property type="match status" value="1"/>
</dbReference>
<keyword evidence="9" id="KW-1185">Reference proteome</keyword>
<sequence length="1194" mass="135103">MFLKRIELAGFKSFADKTELEFVRGITAVVGPNGSGKSNISDSIRWVLGEQSAKSLRGGKMEDIIFAGSDARKAVNIGEVSLTLDNSDNALPLEYNEVTVTRRVHRSGDSEYMINKQPCRLKDITELFMDTGIGKEAYSIIGQGRIEEILSTRSEDRRGIFEEASGIVKYKSRKREAQRKLDDTEQNLLRIHDLVSELEDQVEPLREQSEKARLYKELREQLKSSEISMYVHNIETVHRTWTEASEKLKKLENEQLALTTVVSKHDALLEKDRLKLREIEETLDRLHESMLQYSEEYEKCEGYGEVLKERKKNLEQNRSQLESSIGALTERIAALTKEEAEFRGKAAALEAELTDLRGRLLSEEARLLGAAAANSGEAEESLKSELLEVMSAMAQLRNEIRYAGQQEEALQRRMERLSEEQSKWQEQHGKLEARRADLKARLDATVADIAGAREKYASEQEGLQEGQRLLEEAQAAARKWEQKLEALRSRRDTMKEMQDGMDGFMQGVREVLKASRRASGGLEGVHGAVAELIRVPARIETAVETALGAALQHIVMTDERTARAGIAFLKQRQLGRATFLPLDVIRGRSVPEQDKRMAASVEGFVGVAADLVDSEPRYASIVDNLLGNVLLAETLEQANRIAAKCQYRFRVVTLEGDVVNAGGSMTGGSLQKKGASLLGRTRQIEELDAEVKTTDLQLVKLRDKISDLRKEQSIRSQNIDELRSAGEQLRIDEQHLRAELQQMENENRHLTEQRQLFESDSTGHRSEREQLLASAAEAERKLQEMTAQETKLQEAIRIAEEQRKANESAKEQLQDQLTDLKIAVAKAEREKQAFEDQASRVRADVTRSKQELSGLRDMFARQNEDGSQHADESVRQIEQLNALRIQKEKCAEQTDLKRAERAEMMRELEQGESETKEQRTQLRSVEEQMRQTEIAANRLDVELDNLLRKLSEEYELSYELAKTKYPVPEDVQALQTEVRDLKRRISALGEVNLGAIDEYERVKERYEFLDEQKNDLIEAKTTLYQVIREMDDEMSRRFSTTFEAIRGHFVVVFAKLFGGGRADLIMVDPDRVLDSGIDIVAQPPGKKLQNLQLLSGGERALTAIALLFAILQVKPVPFCVLDEVEAALDEANVARFAQYLREFSSLTQFIVVTHRKGTMEEADVLYGVTMEEGGVSKLVSVRLEEEDPFSAESA</sequence>
<feature type="coiled-coil region" evidence="6">
    <location>
        <begin position="167"/>
        <end position="497"/>
    </location>
</feature>
<evidence type="ECO:0000259" key="7">
    <source>
        <dbReference type="SMART" id="SM00968"/>
    </source>
</evidence>
<evidence type="ECO:0000256" key="4">
    <source>
        <dbReference type="ARBA" id="ARBA00023054"/>
    </source>
</evidence>
<dbReference type="SUPFAM" id="SSF52540">
    <property type="entry name" value="P-loop containing nucleoside triphosphate hydrolases"/>
    <property type="match status" value="1"/>
</dbReference>
<feature type="binding site" evidence="6">
    <location>
        <begin position="32"/>
        <end position="39"/>
    </location>
    <ligand>
        <name>ATP</name>
        <dbReference type="ChEBI" id="CHEBI:30616"/>
    </ligand>
</feature>
<keyword evidence="1 6" id="KW-0963">Cytoplasm</keyword>
<comment type="caution">
    <text evidence="8">The sequence shown here is derived from an EMBL/GenBank/DDBJ whole genome shotgun (WGS) entry which is preliminary data.</text>
</comment>
<gene>
    <name evidence="6 8" type="primary">smc</name>
    <name evidence="8" type="ORF">ACFOZ8_28905</name>
</gene>
<protein>
    <recommendedName>
        <fullName evidence="6">Chromosome partition protein Smc</fullName>
    </recommendedName>
</protein>
<dbReference type="RefSeq" id="WP_377722223.1">
    <property type="nucleotide sequence ID" value="NZ_JBHSAM010000036.1"/>
</dbReference>
<evidence type="ECO:0000256" key="1">
    <source>
        <dbReference type="ARBA" id="ARBA00022490"/>
    </source>
</evidence>
<dbReference type="InterPro" id="IPR024704">
    <property type="entry name" value="SMC"/>
</dbReference>
<dbReference type="EMBL" id="JBHSAM010000036">
    <property type="protein sequence ID" value="MFC4103645.1"/>
    <property type="molecule type" value="Genomic_DNA"/>
</dbReference>
<dbReference type="InterPro" id="IPR003395">
    <property type="entry name" value="RecF/RecN/SMC_N"/>
</dbReference>
<proteinExistence type="inferred from homology"/>
<feature type="coiled-coil region" evidence="6">
    <location>
        <begin position="901"/>
        <end position="1019"/>
    </location>
</feature>
<organism evidence="8 9">
    <name type="scientific">Paenibacillus xanthanilyticus</name>
    <dbReference type="NCBI Taxonomy" id="1783531"/>
    <lineage>
        <taxon>Bacteria</taxon>
        <taxon>Bacillati</taxon>
        <taxon>Bacillota</taxon>
        <taxon>Bacilli</taxon>
        <taxon>Bacillales</taxon>
        <taxon>Paenibacillaceae</taxon>
        <taxon>Paenibacillus</taxon>
    </lineage>
</organism>
<name>A0ABV8KC79_9BACL</name>
<evidence type="ECO:0000256" key="3">
    <source>
        <dbReference type="ARBA" id="ARBA00022840"/>
    </source>
</evidence>
<evidence type="ECO:0000313" key="8">
    <source>
        <dbReference type="EMBL" id="MFC4103645.1"/>
    </source>
</evidence>
<dbReference type="NCBIfam" id="TIGR02168">
    <property type="entry name" value="SMC_prok_B"/>
    <property type="match status" value="1"/>
</dbReference>
<keyword evidence="3 6" id="KW-0067">ATP-binding</keyword>
<feature type="domain" description="SMC hinge" evidence="7">
    <location>
        <begin position="523"/>
        <end position="642"/>
    </location>
</feature>
<comment type="domain">
    <text evidence="6">Contains large globular domains required for ATP hydrolysis at each terminus and a third globular domain forming a flexible hinge near the middle of the molecule. These domains are separated by coiled-coil structures.</text>
</comment>
<evidence type="ECO:0000256" key="5">
    <source>
        <dbReference type="ARBA" id="ARBA00023125"/>
    </source>
</evidence>
<comment type="similarity">
    <text evidence="6">Belongs to the SMC family.</text>
</comment>
<dbReference type="InterPro" id="IPR036277">
    <property type="entry name" value="SMC_hinge_sf"/>
</dbReference>
<comment type="function">
    <text evidence="6">Required for chromosome condensation and partitioning.</text>
</comment>
<dbReference type="HAMAP" id="MF_01894">
    <property type="entry name" value="Smc_prok"/>
    <property type="match status" value="1"/>
</dbReference>
<dbReference type="PIRSF" id="PIRSF005719">
    <property type="entry name" value="SMC"/>
    <property type="match status" value="1"/>
</dbReference>
<evidence type="ECO:0000256" key="2">
    <source>
        <dbReference type="ARBA" id="ARBA00022741"/>
    </source>
</evidence>
<dbReference type="Gene3D" id="3.40.50.300">
    <property type="entry name" value="P-loop containing nucleotide triphosphate hydrolases"/>
    <property type="match status" value="2"/>
</dbReference>
<dbReference type="InterPro" id="IPR027417">
    <property type="entry name" value="P-loop_NTPase"/>
</dbReference>
<comment type="subcellular location">
    <subcellularLocation>
        <location evidence="6">Cytoplasm</location>
    </subcellularLocation>
</comment>
<dbReference type="Gene3D" id="1.20.1060.20">
    <property type="match status" value="1"/>
</dbReference>
<keyword evidence="5 6" id="KW-0238">DNA-binding</keyword>